<dbReference type="NCBIfam" id="TIGR03696">
    <property type="entry name" value="Rhs_assc_core"/>
    <property type="match status" value="1"/>
</dbReference>
<comment type="caution">
    <text evidence="1">The sequence shown here is derived from an EMBL/GenBank/DDBJ whole genome shotgun (WGS) entry which is preliminary data.</text>
</comment>
<dbReference type="InterPro" id="IPR050708">
    <property type="entry name" value="T6SS_VgrG/RHS"/>
</dbReference>
<dbReference type="Proteomes" id="UP000321580">
    <property type="component" value="Unassembled WGS sequence"/>
</dbReference>
<dbReference type="PANTHER" id="PTHR32305:SF15">
    <property type="entry name" value="PROTEIN RHSA-RELATED"/>
    <property type="match status" value="1"/>
</dbReference>
<keyword evidence="2" id="KW-1185">Reference proteome</keyword>
<reference evidence="1 2" key="1">
    <citation type="submission" date="2019-08" db="EMBL/GenBank/DDBJ databases">
        <title>Genome of Phaeodactylibacter luteus.</title>
        <authorList>
            <person name="Bowman J.P."/>
        </authorList>
    </citation>
    <scope>NUCLEOTIDE SEQUENCE [LARGE SCALE GENOMIC DNA]</scope>
    <source>
        <strain evidence="1 2">KCTC 42180</strain>
    </source>
</reference>
<accession>A0A5C6RJG6</accession>
<dbReference type="Gene3D" id="2.180.10.10">
    <property type="entry name" value="RHS repeat-associated core"/>
    <property type="match status" value="1"/>
</dbReference>
<evidence type="ECO:0000313" key="1">
    <source>
        <dbReference type="EMBL" id="TXB62074.1"/>
    </source>
</evidence>
<dbReference type="InterPro" id="IPR022385">
    <property type="entry name" value="Rhs_assc_core"/>
</dbReference>
<dbReference type="PANTHER" id="PTHR32305">
    <property type="match status" value="1"/>
</dbReference>
<dbReference type="OrthoDB" id="1191296at2"/>
<sequence>MQRLWYYPFGLQLQGIGRDEPAPAHLYRYNGKSWDPASGLSDYGARWYDAGSGRWSGVDPLAETMPSWSGYTYGFDNPIRFIDPDGRAPEDIYVFNSDGTFSGEVIEAPGEDVGLIRDYQGQGFDVEFTFADPENFPSLLVTPAQLEEIGLPFDENGQNYIDRVEIVGKFDIQGELMNAGVFDPNPGALVQLWTKSRGFDAPIDFSAKGSLLDRQSTLFLTENKNGEYVGHDFRNYGNFLWGATTKFWGIPNFIAKIGANTDALLNEGQLDTRDDQYSIQLGRQYAKQMQWKRRSF</sequence>
<gene>
    <name evidence="1" type="ORF">FRY97_15890</name>
</gene>
<organism evidence="1 2">
    <name type="scientific">Phaeodactylibacter luteus</name>
    <dbReference type="NCBI Taxonomy" id="1564516"/>
    <lineage>
        <taxon>Bacteria</taxon>
        <taxon>Pseudomonadati</taxon>
        <taxon>Bacteroidota</taxon>
        <taxon>Saprospiria</taxon>
        <taxon>Saprospirales</taxon>
        <taxon>Haliscomenobacteraceae</taxon>
        <taxon>Phaeodactylibacter</taxon>
    </lineage>
</organism>
<dbReference type="RefSeq" id="WP_147168582.1">
    <property type="nucleotide sequence ID" value="NZ_VOOR01000038.1"/>
</dbReference>
<name>A0A5C6RJG6_9BACT</name>
<evidence type="ECO:0000313" key="2">
    <source>
        <dbReference type="Proteomes" id="UP000321580"/>
    </source>
</evidence>
<dbReference type="EMBL" id="VOOR01000038">
    <property type="protein sequence ID" value="TXB62074.1"/>
    <property type="molecule type" value="Genomic_DNA"/>
</dbReference>
<dbReference type="AlphaFoldDB" id="A0A5C6RJG6"/>
<proteinExistence type="predicted"/>
<protein>
    <submittedName>
        <fullName evidence="1">RHS repeat-associated core domain-containing protein</fullName>
    </submittedName>
</protein>